<gene>
    <name evidence="1" type="ORF">Q8A70_13520</name>
</gene>
<dbReference type="RefSeq" id="WP_379956183.1">
    <property type="nucleotide sequence ID" value="NZ_JAUYVI010000004.1"/>
</dbReference>
<protein>
    <submittedName>
        <fullName evidence="1">Histidine phosphatase family protein</fullName>
        <ecNumber evidence="1">3.1.3.-</ecNumber>
    </submittedName>
</protein>
<dbReference type="SUPFAM" id="SSF53254">
    <property type="entry name" value="Phosphoglycerate mutase-like"/>
    <property type="match status" value="1"/>
</dbReference>
<comment type="caution">
    <text evidence="1">The sequence shown here is derived from an EMBL/GenBank/DDBJ whole genome shotgun (WGS) entry which is preliminary data.</text>
</comment>
<organism evidence="1 2">
    <name type="scientific">Dongia sedimenti</name>
    <dbReference type="NCBI Taxonomy" id="3064282"/>
    <lineage>
        <taxon>Bacteria</taxon>
        <taxon>Pseudomonadati</taxon>
        <taxon>Pseudomonadota</taxon>
        <taxon>Alphaproteobacteria</taxon>
        <taxon>Rhodospirillales</taxon>
        <taxon>Dongiaceae</taxon>
        <taxon>Dongia</taxon>
    </lineage>
</organism>
<dbReference type="InterPro" id="IPR050275">
    <property type="entry name" value="PGM_Phosphatase"/>
</dbReference>
<proteinExistence type="predicted"/>
<reference evidence="2" key="1">
    <citation type="submission" date="2023-08" db="EMBL/GenBank/DDBJ databases">
        <title>Rhodospirillaceae gen. nov., a novel taxon isolated from the Yangtze River Yuezi River estuary sludge.</title>
        <authorList>
            <person name="Ruan L."/>
        </authorList>
    </citation>
    <scope>NUCLEOTIDE SEQUENCE [LARGE SCALE GENOMIC DNA]</scope>
    <source>
        <strain evidence="2">R-7</strain>
    </source>
</reference>
<dbReference type="Gene3D" id="3.40.50.1240">
    <property type="entry name" value="Phosphoglycerate mutase-like"/>
    <property type="match status" value="1"/>
</dbReference>
<dbReference type="PANTHER" id="PTHR48100">
    <property type="entry name" value="BROAD-SPECIFICITY PHOSPHATASE YOR283W-RELATED"/>
    <property type="match status" value="1"/>
</dbReference>
<dbReference type="InterPro" id="IPR013078">
    <property type="entry name" value="His_Pase_superF_clade-1"/>
</dbReference>
<evidence type="ECO:0000313" key="2">
    <source>
        <dbReference type="Proteomes" id="UP001230156"/>
    </source>
</evidence>
<sequence>MLPHHSFYFLRHGETDWNKARRLQGLTDVPLNARGEEQAALARTIAAGLGLKSIAVSSLSRARRTAEIVNRDLGLPVTHYDTLREFDVGPYEGSTDGSWLEHWFTDGAVEGPESFSNFRQRILGGMIEALTLEHPVLIVAHGGVFWALQRMLGFAELAHIPNAVVARFDPPATVGGPWQITLLSGAPSPQAVITA</sequence>
<evidence type="ECO:0000313" key="1">
    <source>
        <dbReference type="EMBL" id="MDQ7248699.1"/>
    </source>
</evidence>
<dbReference type="Pfam" id="PF00300">
    <property type="entry name" value="His_Phos_1"/>
    <property type="match status" value="1"/>
</dbReference>
<dbReference type="GO" id="GO:0016787">
    <property type="term" value="F:hydrolase activity"/>
    <property type="evidence" value="ECO:0007669"/>
    <property type="project" value="UniProtKB-KW"/>
</dbReference>
<dbReference type="PANTHER" id="PTHR48100:SF59">
    <property type="entry name" value="ADENOSYLCOBALAMIN_ALPHA-RIBAZOLE PHOSPHATASE"/>
    <property type="match status" value="1"/>
</dbReference>
<dbReference type="InterPro" id="IPR029033">
    <property type="entry name" value="His_PPase_superfam"/>
</dbReference>
<name>A0ABU0YLU5_9PROT</name>
<dbReference type="CDD" id="cd07067">
    <property type="entry name" value="HP_PGM_like"/>
    <property type="match status" value="1"/>
</dbReference>
<dbReference type="EC" id="3.1.3.-" evidence="1"/>
<keyword evidence="2" id="KW-1185">Reference proteome</keyword>
<dbReference type="EMBL" id="JAUYVI010000004">
    <property type="protein sequence ID" value="MDQ7248699.1"/>
    <property type="molecule type" value="Genomic_DNA"/>
</dbReference>
<keyword evidence="1" id="KW-0378">Hydrolase</keyword>
<accession>A0ABU0YLU5</accession>
<dbReference type="SMART" id="SM00855">
    <property type="entry name" value="PGAM"/>
    <property type="match status" value="1"/>
</dbReference>
<dbReference type="Proteomes" id="UP001230156">
    <property type="component" value="Unassembled WGS sequence"/>
</dbReference>